<dbReference type="SUPFAM" id="SSF51735">
    <property type="entry name" value="NAD(P)-binding Rossmann-fold domains"/>
    <property type="match status" value="1"/>
</dbReference>
<gene>
    <name evidence="1" type="ORF">WT44_09825</name>
</gene>
<dbReference type="InterPro" id="IPR002347">
    <property type="entry name" value="SDR_fam"/>
</dbReference>
<dbReference type="PANTHER" id="PTHR45458:SF1">
    <property type="entry name" value="SHORT CHAIN DEHYDROGENASE"/>
    <property type="match status" value="1"/>
</dbReference>
<reference evidence="1 2" key="1">
    <citation type="submission" date="2015-11" db="EMBL/GenBank/DDBJ databases">
        <title>Expanding the genomic diversity of Burkholderia species for the development of highly accurate diagnostics.</title>
        <authorList>
            <person name="Sahl J."/>
            <person name="Keim P."/>
            <person name="Wagner D."/>
        </authorList>
    </citation>
    <scope>NUCLEOTIDE SEQUENCE [LARGE SCALE GENOMIC DNA]</scope>
    <source>
        <strain evidence="1 2">MSMB1960WGS</strain>
    </source>
</reference>
<dbReference type="STRING" id="1503054.WT74_15495"/>
<accession>A0A108GZI5</accession>
<dbReference type="NCBIfam" id="NF005403">
    <property type="entry name" value="PRK06953.1"/>
    <property type="match status" value="1"/>
</dbReference>
<name>A0A108GZI5_9BURK</name>
<dbReference type="Pfam" id="PF00106">
    <property type="entry name" value="adh_short"/>
    <property type="match status" value="1"/>
</dbReference>
<protein>
    <submittedName>
        <fullName evidence="1">Short-chain dehydrogenase</fullName>
    </submittedName>
</protein>
<dbReference type="CDD" id="cd05325">
    <property type="entry name" value="carb_red_sniffer_like_SDR_c"/>
    <property type="match status" value="1"/>
</dbReference>
<dbReference type="InterPro" id="IPR036291">
    <property type="entry name" value="NAD(P)-bd_dom_sf"/>
</dbReference>
<dbReference type="AlphaFoldDB" id="A0A108GZI5"/>
<sequence length="225" mass="23941">MKTVLIVGASRGLGREFVRQYRRDGWNVIATARDDASLAALRELGAHAHALDIAQPEQIAALGWKLDGERLDAAVIVSGVYGPQTEGVETVTADDFDAVMHTNVRGPMQLLPILLPLVEDSRGVLAVVSSRMGSIGEATGTSGWLYRASKAALNDVLRIASLQARHAACVSLHPGWVRTAMGGAQAAIDPQTSVTGMRRVLAEAAADIALANGRFFQYDGVELAW</sequence>
<comment type="caution">
    <text evidence="1">The sequence shown here is derived from an EMBL/GenBank/DDBJ whole genome shotgun (WGS) entry which is preliminary data.</text>
</comment>
<dbReference type="InterPro" id="IPR052184">
    <property type="entry name" value="SDR_enzymes"/>
</dbReference>
<dbReference type="RefSeq" id="WP_059985125.1">
    <property type="nucleotide sequence ID" value="NZ_JAXKSJ010000023.1"/>
</dbReference>
<dbReference type="Proteomes" id="UP000068603">
    <property type="component" value="Unassembled WGS sequence"/>
</dbReference>
<organism evidence="1">
    <name type="scientific">Burkholderia stagnalis</name>
    <dbReference type="NCBI Taxonomy" id="1503054"/>
    <lineage>
        <taxon>Bacteria</taxon>
        <taxon>Pseudomonadati</taxon>
        <taxon>Pseudomonadota</taxon>
        <taxon>Betaproteobacteria</taxon>
        <taxon>Burkholderiales</taxon>
        <taxon>Burkholderiaceae</taxon>
        <taxon>Burkholderia</taxon>
        <taxon>Burkholderia cepacia complex</taxon>
    </lineage>
</organism>
<dbReference type="GO" id="GO:0016616">
    <property type="term" value="F:oxidoreductase activity, acting on the CH-OH group of donors, NAD or NADP as acceptor"/>
    <property type="evidence" value="ECO:0007669"/>
    <property type="project" value="TreeGrafter"/>
</dbReference>
<evidence type="ECO:0000313" key="1">
    <source>
        <dbReference type="EMBL" id="KWA64869.1"/>
    </source>
</evidence>
<proteinExistence type="predicted"/>
<dbReference type="EMBL" id="LPHB01000031">
    <property type="protein sequence ID" value="KWA64869.1"/>
    <property type="molecule type" value="Genomic_DNA"/>
</dbReference>
<dbReference type="Gene3D" id="3.40.50.720">
    <property type="entry name" value="NAD(P)-binding Rossmann-like Domain"/>
    <property type="match status" value="1"/>
</dbReference>
<evidence type="ECO:0000313" key="2">
    <source>
        <dbReference type="Proteomes" id="UP000068603"/>
    </source>
</evidence>
<dbReference type="PANTHER" id="PTHR45458">
    <property type="entry name" value="SHORT-CHAIN DEHYDROGENASE/REDUCTASE SDR"/>
    <property type="match status" value="1"/>
</dbReference>
<dbReference type="PRINTS" id="PR00081">
    <property type="entry name" value="GDHRDH"/>
</dbReference>